<protein>
    <submittedName>
        <fullName evidence="1">Uncharacterized protein</fullName>
    </submittedName>
</protein>
<dbReference type="RefSeq" id="WP_045311246.1">
    <property type="nucleotide sequence ID" value="NZ_JYJG01000059.1"/>
</dbReference>
<accession>A0A0F0H3Z7</accession>
<organism evidence="1 2">
    <name type="scientific">Lentzea aerocolonigenes</name>
    <name type="common">Lechevalieria aerocolonigenes</name>
    <name type="synonym">Saccharothrix aerocolonigenes</name>
    <dbReference type="NCBI Taxonomy" id="68170"/>
    <lineage>
        <taxon>Bacteria</taxon>
        <taxon>Bacillati</taxon>
        <taxon>Actinomycetota</taxon>
        <taxon>Actinomycetes</taxon>
        <taxon>Pseudonocardiales</taxon>
        <taxon>Pseudonocardiaceae</taxon>
        <taxon>Lentzea</taxon>
    </lineage>
</organism>
<dbReference type="OrthoDB" id="3700109at2"/>
<dbReference type="PATRIC" id="fig|68170.10.peg.920"/>
<comment type="caution">
    <text evidence="1">The sequence shown here is derived from an EMBL/GenBank/DDBJ whole genome shotgun (WGS) entry which is preliminary data.</text>
</comment>
<reference evidence="1 2" key="1">
    <citation type="submission" date="2015-02" db="EMBL/GenBank/DDBJ databases">
        <authorList>
            <person name="Ju K.-S."/>
            <person name="Doroghazi J.R."/>
            <person name="Metcalf W."/>
        </authorList>
    </citation>
    <scope>NUCLEOTIDE SEQUENCE [LARGE SCALE GENOMIC DNA]</scope>
    <source>
        <strain evidence="1 2">NRRL B-16140</strain>
    </source>
</reference>
<proteinExistence type="predicted"/>
<dbReference type="AlphaFoldDB" id="A0A0F0H3Z7"/>
<evidence type="ECO:0000313" key="1">
    <source>
        <dbReference type="EMBL" id="KJK50434.1"/>
    </source>
</evidence>
<sequence>MTNKIVYIRMSSDPRPTCPCGLFHSLEAQQTWAERAAELTGYGAGVRGATAERATMLRAQLERDRRAVNVLGLIASLDGDAALVRLATTAEEVMDLLTRDMLNYCREHNRFSVTMIGYAVGWTWTLTESELARIERNLRMRAIVRQALTRIQDRRAHDDN</sequence>
<dbReference type="EMBL" id="JYJG01000059">
    <property type="protein sequence ID" value="KJK50434.1"/>
    <property type="molecule type" value="Genomic_DNA"/>
</dbReference>
<dbReference type="Proteomes" id="UP000033393">
    <property type="component" value="Unassembled WGS sequence"/>
</dbReference>
<name>A0A0F0H3Z7_LENAE</name>
<keyword evidence="2" id="KW-1185">Reference proteome</keyword>
<gene>
    <name evidence="1" type="ORF">UK23_10585</name>
</gene>
<evidence type="ECO:0000313" key="2">
    <source>
        <dbReference type="Proteomes" id="UP000033393"/>
    </source>
</evidence>